<evidence type="ECO:0000256" key="1">
    <source>
        <dbReference type="ARBA" id="ARBA00012513"/>
    </source>
</evidence>
<keyword evidence="5" id="KW-0418">Kinase</keyword>
<dbReference type="CDD" id="cd14017">
    <property type="entry name" value="STKc_TTBK"/>
    <property type="match status" value="1"/>
</dbReference>
<feature type="domain" description="Protein kinase" evidence="10">
    <location>
        <begin position="16"/>
        <end position="286"/>
    </location>
</feature>
<evidence type="ECO:0000256" key="6">
    <source>
        <dbReference type="ARBA" id="ARBA00022840"/>
    </source>
</evidence>
<dbReference type="InterPro" id="IPR050235">
    <property type="entry name" value="CK1_Ser-Thr_kinase"/>
</dbReference>
<feature type="binding site" evidence="7">
    <location>
        <position position="44"/>
    </location>
    <ligand>
        <name>ATP</name>
        <dbReference type="ChEBI" id="CHEBI:30616"/>
    </ligand>
</feature>
<keyword evidence="4 7" id="KW-0547">Nucleotide-binding</keyword>
<dbReference type="PROSITE" id="PS00108">
    <property type="entry name" value="PROTEIN_KINASE_ST"/>
    <property type="match status" value="1"/>
</dbReference>
<evidence type="ECO:0000313" key="11">
    <source>
        <dbReference type="EMBL" id="KAK6737096.1"/>
    </source>
</evidence>
<evidence type="ECO:0000256" key="9">
    <source>
        <dbReference type="SAM" id="MobiDB-lite"/>
    </source>
</evidence>
<dbReference type="Proteomes" id="UP001303046">
    <property type="component" value="Unassembled WGS sequence"/>
</dbReference>
<evidence type="ECO:0000259" key="10">
    <source>
        <dbReference type="PROSITE" id="PS50011"/>
    </source>
</evidence>
<feature type="compositionally biased region" description="Acidic residues" evidence="9">
    <location>
        <begin position="323"/>
        <end position="332"/>
    </location>
</feature>
<proteinExistence type="inferred from homology"/>
<protein>
    <recommendedName>
        <fullName evidence="1">non-specific serine/threonine protein kinase</fullName>
        <ecNumber evidence="1">2.7.11.1</ecNumber>
    </recommendedName>
</protein>
<dbReference type="InterPro" id="IPR047916">
    <property type="entry name" value="TTBK_Asator-like_STKc"/>
</dbReference>
<dbReference type="PANTHER" id="PTHR11909">
    <property type="entry name" value="CASEIN KINASE-RELATED"/>
    <property type="match status" value="1"/>
</dbReference>
<accession>A0ABR1CIS1</accession>
<keyword evidence="6 7" id="KW-0067">ATP-binding</keyword>
<evidence type="ECO:0000256" key="4">
    <source>
        <dbReference type="ARBA" id="ARBA00022741"/>
    </source>
</evidence>
<dbReference type="InterPro" id="IPR008271">
    <property type="entry name" value="Ser/Thr_kinase_AS"/>
</dbReference>
<dbReference type="InterPro" id="IPR017441">
    <property type="entry name" value="Protein_kinase_ATP_BS"/>
</dbReference>
<dbReference type="PROSITE" id="PS50011">
    <property type="entry name" value="PROTEIN_KINASE_DOM"/>
    <property type="match status" value="1"/>
</dbReference>
<evidence type="ECO:0000256" key="7">
    <source>
        <dbReference type="PROSITE-ProRule" id="PRU10141"/>
    </source>
</evidence>
<evidence type="ECO:0000256" key="2">
    <source>
        <dbReference type="ARBA" id="ARBA00022527"/>
    </source>
</evidence>
<dbReference type="PROSITE" id="PS00107">
    <property type="entry name" value="PROTEIN_KINASE_ATP"/>
    <property type="match status" value="1"/>
</dbReference>
<reference evidence="11 12" key="1">
    <citation type="submission" date="2023-08" db="EMBL/GenBank/DDBJ databases">
        <title>A Necator americanus chromosomal reference genome.</title>
        <authorList>
            <person name="Ilik V."/>
            <person name="Petrzelkova K.J."/>
            <person name="Pardy F."/>
            <person name="Fuh T."/>
            <person name="Niatou-Singa F.S."/>
            <person name="Gouil Q."/>
            <person name="Baker L."/>
            <person name="Ritchie M.E."/>
            <person name="Jex A.R."/>
            <person name="Gazzola D."/>
            <person name="Li H."/>
            <person name="Toshio Fujiwara R."/>
            <person name="Zhan B."/>
            <person name="Aroian R.V."/>
            <person name="Pafco B."/>
            <person name="Schwarz E.M."/>
        </authorList>
    </citation>
    <scope>NUCLEOTIDE SEQUENCE [LARGE SCALE GENOMIC DNA]</scope>
    <source>
        <strain evidence="11 12">Aroian</strain>
        <tissue evidence="11">Whole animal</tissue>
    </source>
</reference>
<evidence type="ECO:0000256" key="3">
    <source>
        <dbReference type="ARBA" id="ARBA00022679"/>
    </source>
</evidence>
<dbReference type="EMBL" id="JAVFWL010000002">
    <property type="protein sequence ID" value="KAK6737096.1"/>
    <property type="molecule type" value="Genomic_DNA"/>
</dbReference>
<dbReference type="Gene3D" id="1.10.510.10">
    <property type="entry name" value="Transferase(Phosphotransferase) domain 1"/>
    <property type="match status" value="1"/>
</dbReference>
<evidence type="ECO:0000313" key="12">
    <source>
        <dbReference type="Proteomes" id="UP001303046"/>
    </source>
</evidence>
<dbReference type="InterPro" id="IPR011009">
    <property type="entry name" value="Kinase-like_dom_sf"/>
</dbReference>
<dbReference type="EC" id="2.7.11.1" evidence="1"/>
<gene>
    <name evidence="11" type="primary">Necator_chrII.g7450</name>
    <name evidence="11" type="ORF">RB195_019657</name>
</gene>
<name>A0ABR1CIS1_NECAM</name>
<dbReference type="SMART" id="SM00220">
    <property type="entry name" value="S_TKc"/>
    <property type="match status" value="1"/>
</dbReference>
<keyword evidence="3" id="KW-0808">Transferase</keyword>
<organism evidence="11 12">
    <name type="scientific">Necator americanus</name>
    <name type="common">Human hookworm</name>
    <dbReference type="NCBI Taxonomy" id="51031"/>
    <lineage>
        <taxon>Eukaryota</taxon>
        <taxon>Metazoa</taxon>
        <taxon>Ecdysozoa</taxon>
        <taxon>Nematoda</taxon>
        <taxon>Chromadorea</taxon>
        <taxon>Rhabditida</taxon>
        <taxon>Rhabditina</taxon>
        <taxon>Rhabditomorpha</taxon>
        <taxon>Strongyloidea</taxon>
        <taxon>Ancylostomatidae</taxon>
        <taxon>Bunostominae</taxon>
        <taxon>Necator</taxon>
    </lineage>
</organism>
<dbReference type="SUPFAM" id="SSF56112">
    <property type="entry name" value="Protein kinase-like (PK-like)"/>
    <property type="match status" value="1"/>
</dbReference>
<sequence length="332" mass="38165">MCELAELTPGYIVKSWKIVERVGKGGFGSVYTCINSKNEIYALKVEGREETVQLLKMEVCVLAELAKYGGRHFCKIEDKGQMEGFNFVVMTFVGMSLSDLRLKFPKKKFSYGTAASVAIQALEALEDLHGIGYLHRDVKPANYTIGRPEVDELRKIYVLDFGMCRKFAHEDGTIKKPRAVAEFRGTLRYAPVSCHSRRELCRQDDCESWLYMVVEFTKGGLPWRHCTDMKKVGDEKRAVRTSEVATKRLFGGCPREYIDMLRVIDAGKFFDEPDYNRLYSLLRQAITNTGSKEYPYDWEEMFTEQTKKGKIEINKQQQQQAQQEDDDTQSPK</sequence>
<comment type="similarity">
    <text evidence="8">Belongs to the protein kinase superfamily.</text>
</comment>
<feature type="region of interest" description="Disordered" evidence="9">
    <location>
        <begin position="309"/>
        <end position="332"/>
    </location>
</feature>
<evidence type="ECO:0000256" key="8">
    <source>
        <dbReference type="RuleBase" id="RU000304"/>
    </source>
</evidence>
<evidence type="ECO:0000256" key="5">
    <source>
        <dbReference type="ARBA" id="ARBA00022777"/>
    </source>
</evidence>
<dbReference type="Pfam" id="PF00069">
    <property type="entry name" value="Pkinase"/>
    <property type="match status" value="1"/>
</dbReference>
<keyword evidence="12" id="KW-1185">Reference proteome</keyword>
<keyword evidence="2 8" id="KW-0723">Serine/threonine-protein kinase</keyword>
<comment type="caution">
    <text evidence="11">The sequence shown here is derived from an EMBL/GenBank/DDBJ whole genome shotgun (WGS) entry which is preliminary data.</text>
</comment>
<dbReference type="InterPro" id="IPR000719">
    <property type="entry name" value="Prot_kinase_dom"/>
</dbReference>